<comment type="caution">
    <text evidence="3">The sequence shown here is derived from an EMBL/GenBank/DDBJ whole genome shotgun (WGS) entry which is preliminary data.</text>
</comment>
<keyword evidence="4" id="KW-1185">Reference proteome</keyword>
<dbReference type="Pfam" id="PF00589">
    <property type="entry name" value="Phage_integrase"/>
    <property type="match status" value="1"/>
</dbReference>
<evidence type="ECO:0000313" key="4">
    <source>
        <dbReference type="Proteomes" id="UP001596060"/>
    </source>
</evidence>
<dbReference type="NCBIfam" id="NF041502">
    <property type="entry name" value="integrase_1"/>
    <property type="match status" value="1"/>
</dbReference>
<gene>
    <name evidence="3" type="ORF">ACFPN9_29570</name>
</gene>
<protein>
    <submittedName>
        <fullName evidence="3">Site-specific integrase</fullName>
    </submittedName>
</protein>
<evidence type="ECO:0000313" key="3">
    <source>
        <dbReference type="EMBL" id="MFC5509368.1"/>
    </source>
</evidence>
<keyword evidence="1" id="KW-0233">DNA recombination</keyword>
<dbReference type="SUPFAM" id="SSF56349">
    <property type="entry name" value="DNA breaking-rejoining enzymes"/>
    <property type="match status" value="1"/>
</dbReference>
<dbReference type="InterPro" id="IPR013762">
    <property type="entry name" value="Integrase-like_cat_sf"/>
</dbReference>
<evidence type="ECO:0000259" key="2">
    <source>
        <dbReference type="PROSITE" id="PS51898"/>
    </source>
</evidence>
<dbReference type="InterPro" id="IPR048120">
    <property type="entry name" value="Integrase-like"/>
</dbReference>
<accession>A0ABW0PAY9</accession>
<reference evidence="4" key="1">
    <citation type="journal article" date="2019" name="Int. J. Syst. Evol. Microbiol.">
        <title>The Global Catalogue of Microorganisms (GCM) 10K type strain sequencing project: providing services to taxonomists for standard genome sequencing and annotation.</title>
        <authorList>
            <consortium name="The Broad Institute Genomics Platform"/>
            <consortium name="The Broad Institute Genome Sequencing Center for Infectious Disease"/>
            <person name="Wu L."/>
            <person name="Ma J."/>
        </authorList>
    </citation>
    <scope>NUCLEOTIDE SEQUENCE [LARGE SCALE GENOMIC DNA]</scope>
    <source>
        <strain evidence="4">CCUG 43117</strain>
    </source>
</reference>
<sequence>MISVTRSSENFRPFRSGNSINDLAGLPVDVSGWSWRLNSVGEQSTLNWRRLRFLSDHILSATADFIAKLIKSRSPDNVRNTFDTLVYLERSPAIIASSENAGRIGPEFFSELRDYFGPRGAWRLHYLRHWYRCCVDLGCPHFSEEVAFELDQKVIGGNQKGHAVLSLDPGEGPLNDLEITALLNALRAAGQSNTITLAELAALWLCIAFGSNPLQFALLREDDVSVIEEEGSRFIHVNVPRVKKRTEAPRREFRLRKLNQEIGQVVLDLMDENRRRREARGWWDSDHALPLFVRGSPRSDEDGPLSEYARHLYASELTAMVRNAVDRLEVISPRTGRPLEVTPRRLRYTYATRLVREGVSKRELADLLDHTDLQNVQVYFDIKSDIVESLDKAMALALGPVAQAFLGKIVRAEPEAVRGDDPSSRVKTLDKTSDQVVSLGTCGQHSFCGFLAPVACYTCAQFQPWMDGPHDVILNDLLAKRDRKLAAGQDGRMVAIYDSTILAIGDVISRIEAARAGEAA</sequence>
<dbReference type="InterPro" id="IPR036396">
    <property type="entry name" value="Cyt_P450_sf"/>
</dbReference>
<organism evidence="3 4">
    <name type="scientific">Bosea massiliensis</name>
    <dbReference type="NCBI Taxonomy" id="151419"/>
    <lineage>
        <taxon>Bacteria</taxon>
        <taxon>Pseudomonadati</taxon>
        <taxon>Pseudomonadota</taxon>
        <taxon>Alphaproteobacteria</taxon>
        <taxon>Hyphomicrobiales</taxon>
        <taxon>Boseaceae</taxon>
        <taxon>Bosea</taxon>
    </lineage>
</organism>
<feature type="domain" description="Tyr recombinase" evidence="2">
    <location>
        <begin position="169"/>
        <end position="395"/>
    </location>
</feature>
<dbReference type="InterPro" id="IPR002104">
    <property type="entry name" value="Integrase_catalytic"/>
</dbReference>
<dbReference type="RefSeq" id="WP_377818103.1">
    <property type="nucleotide sequence ID" value="NZ_JBHSLU010000161.1"/>
</dbReference>
<name>A0ABW0PAY9_9HYPH</name>
<proteinExistence type="predicted"/>
<dbReference type="PROSITE" id="PS51898">
    <property type="entry name" value="TYR_RECOMBINASE"/>
    <property type="match status" value="1"/>
</dbReference>
<dbReference type="EMBL" id="JBHSLU010000161">
    <property type="protein sequence ID" value="MFC5509368.1"/>
    <property type="molecule type" value="Genomic_DNA"/>
</dbReference>
<dbReference type="InterPro" id="IPR011010">
    <property type="entry name" value="DNA_brk_join_enz"/>
</dbReference>
<dbReference type="Proteomes" id="UP001596060">
    <property type="component" value="Unassembled WGS sequence"/>
</dbReference>
<evidence type="ECO:0000256" key="1">
    <source>
        <dbReference type="ARBA" id="ARBA00023172"/>
    </source>
</evidence>
<dbReference type="SUPFAM" id="SSF48264">
    <property type="entry name" value="Cytochrome P450"/>
    <property type="match status" value="1"/>
</dbReference>
<dbReference type="CDD" id="cd00397">
    <property type="entry name" value="DNA_BRE_C"/>
    <property type="match status" value="1"/>
</dbReference>
<dbReference type="Gene3D" id="1.10.443.10">
    <property type="entry name" value="Intergrase catalytic core"/>
    <property type="match status" value="1"/>
</dbReference>